<dbReference type="PROSITE" id="PS51272">
    <property type="entry name" value="SLH"/>
    <property type="match status" value="3"/>
</dbReference>
<feature type="region of interest" description="Disordered" evidence="2">
    <location>
        <begin position="1250"/>
        <end position="1298"/>
    </location>
</feature>
<evidence type="ECO:0000259" key="4">
    <source>
        <dbReference type="PROSITE" id="PS51272"/>
    </source>
</evidence>
<dbReference type="GeneID" id="97557324"/>
<dbReference type="SUPFAM" id="SSF56300">
    <property type="entry name" value="Metallo-dependent phosphatases"/>
    <property type="match status" value="1"/>
</dbReference>
<dbReference type="InterPro" id="IPR006146">
    <property type="entry name" value="5'-Nucleotdase_CS"/>
</dbReference>
<organism evidence="5 6">
    <name type="scientific">Paenibacillus glucanolyticus</name>
    <dbReference type="NCBI Taxonomy" id="59843"/>
    <lineage>
        <taxon>Bacteria</taxon>
        <taxon>Bacillati</taxon>
        <taxon>Bacillota</taxon>
        <taxon>Bacilli</taxon>
        <taxon>Bacillales</taxon>
        <taxon>Paenibacillaceae</taxon>
        <taxon>Paenibacillus</taxon>
    </lineage>
</organism>
<dbReference type="Gene3D" id="2.60.40.10">
    <property type="entry name" value="Immunoglobulins"/>
    <property type="match status" value="1"/>
</dbReference>
<dbReference type="GO" id="GO:0000166">
    <property type="term" value="F:nucleotide binding"/>
    <property type="evidence" value="ECO:0007669"/>
    <property type="project" value="InterPro"/>
</dbReference>
<dbReference type="PANTHER" id="PTHR11575:SF24">
    <property type="entry name" value="5'-NUCLEOTIDASE"/>
    <property type="match status" value="1"/>
</dbReference>
<dbReference type="InterPro" id="IPR011044">
    <property type="entry name" value="Quino_amine_DH_bsu"/>
</dbReference>
<dbReference type="SUPFAM" id="SSF49373">
    <property type="entry name" value="Invasin/intimin cell-adhesion fragments"/>
    <property type="match status" value="1"/>
</dbReference>
<dbReference type="PRINTS" id="PR01607">
    <property type="entry name" value="APYRASEFAMLY"/>
</dbReference>
<feature type="signal peptide" evidence="3">
    <location>
        <begin position="1"/>
        <end position="32"/>
    </location>
</feature>
<gene>
    <name evidence="5" type="ORF">AWU65_15735</name>
</gene>
<dbReference type="InterPro" id="IPR013783">
    <property type="entry name" value="Ig-like_fold"/>
</dbReference>
<keyword evidence="1 3" id="KW-0732">Signal</keyword>
<dbReference type="OrthoDB" id="9801679at2"/>
<feature type="compositionally biased region" description="Low complexity" evidence="2">
    <location>
        <begin position="1278"/>
        <end position="1292"/>
    </location>
</feature>
<keyword evidence="6" id="KW-1185">Reference proteome</keyword>
<dbReference type="SMART" id="SM00736">
    <property type="entry name" value="CADG"/>
    <property type="match status" value="1"/>
</dbReference>
<dbReference type="InterPro" id="IPR008334">
    <property type="entry name" value="5'-Nucleotdase_C"/>
</dbReference>
<dbReference type="InterPro" id="IPR036907">
    <property type="entry name" value="5'-Nucleotdase_C_sf"/>
</dbReference>
<dbReference type="STRING" id="59843.A3958_15095"/>
<sequence length="1704" mass="179931">MNLKRNVMKVVSLWMAAEITMASLFSAGTVLADTNQAASQPVNVEAAQGGTALAANFGISTAAFPDAYEEEPYTVTVDVYGGQAPYTFTAAGLPAGLSMAADTGIVTGTPATGQKGEYTIDVTAQDSASVPATTQSQVTLQVYGKRSEPVADKLAVEMIGHYAVGTSNKDGGVAEIVKYNKDNGKLYLVNGSTQPASLEIVSLHADGSLVKDKQINVEALAETGSFQYGDLTSVDINNKTKKVVVAVQELDHTKPGKVLVLDYEGSLITSYDTGIQPDMVKYTSDGRYILTADEGEPRTETAPDPEGSITIIDTTSSEVSQLKFDDPSIIDDNVHIRGAVETDGKIITSGPKTSAIHDLEPEYIALSEDEQTAYVALQENNAMAVVDIASKSITSVRGLGYKDFNQTGNELDLLKDGQIKFENVPFYGMYMPDGIATYSVNGQQYILSANEGDATGWDDRSNESDVGKLKSGLNPSSAAAQFLADKGSTYDKVEVASDMGNDGLYMYGARSFSIWNADHMSPVYDSGSDFEKITAERLPKYFNASNDKIDLDSRSSKKGPEPEYVTVGKVGQKTLAFVGLERIGGVMTYDVSDPSAPTFLNYINTRDFTAGITSDSGPEGLDFISAFDSPTGRPLLLVANEVSGTVALLELKVSRISLDKSSLTLAAGGAKAQLQATVEPTQGGSTELVWSSTDEAVATVDQNGLVTPLSVGEAVITVLSKDGYGAAEVPVRVTDGSDVDEPWKLTVMHTNDTHAHLSEVARRATLVEQVRSEGGNNLLLDAGDVFSGDLYFTKWFGLADLAFMNYMGYDAMTFGNHEFDQGTQALADFVSKAQFPLVSANVDLSRDINISNLLKNPALIDTRQPKTTANSGVYPYVTLLVDGQEVGVFGLTTEDTAETSSPGKDVIFKDAVTSAQATVEAMEKDGLNKIIALSHLGYARDQELAKAVEGIDLIVGGHTHTTLNAPEVVIDNDHQTPTVIVQANEWGKFLGRVDLQFDNNGVVLVGEGELGGKLIPVDNTVAEDTQAKDMLDPYKAELEELMKQVVGIAAVVLDGNRENVRSKETNLGNLIADGMLAKAKELKNADVALMNGGGIRAAIDEGEITMGELRTVMPFGNTLFVLDVTGQQLKDGLENGISGAKLTDLPGKFPQIAGMKFKWDSTAPAGNKVFDVQIMKDGSYKPLVLSETYRMATNSFVAKGGDGYKSFADAIAEGKYNEDLGYPDYEIFMEYVTKLGGTVSPKVEGRIIEQKKPANPGDGGSSPEPGTGSGGSGGGGSVTPPTTGPTSPSTGGNSAANVMTGDDLKIDVSGGSTAQITVNEAAWKKAVAGLSASGQQELVIRASDLTGAAEAAIPAAWLIQAVEQNEQAVVVVETALGAYRLPLAALNLDGALKQTQGSSSLQVKVSVSPIGAEMANDMSRKAASMGAAPVNGTAVKFGVAVGAQGQEQEVKDFGKKMVSRILPLPAGANSDSVTAVIYDDAAGIFRFVPAVKTTWNGKPAMEVKHAGNGIYTLLQFKKTFTDLDGHWAKEQIESMASKLLVNGVNANAYAPGREITRAEFTAMLVRAMGLSPVIESGKFKDVRDDAAYAGEIGAASLYGIIEGGNGGAFSPNASMTRAEMAVMLTRAMEAVSPSAPAGKGTDAVNRFKDQASIPAWAAANIGRLADQGIVQGDHRGNYGALDSVTRAQAALVLNRALVQLQWMD</sequence>
<dbReference type="InterPro" id="IPR006179">
    <property type="entry name" value="5_nucleotidase/apyrase"/>
</dbReference>
<accession>A0A163KJD0</accession>
<dbReference type="SUPFAM" id="SSF55816">
    <property type="entry name" value="5'-nucleotidase (syn. UDP-sugar hydrolase), C-terminal domain"/>
    <property type="match status" value="1"/>
</dbReference>
<dbReference type="Gene3D" id="3.90.780.10">
    <property type="entry name" value="5'-Nucleotidase, C-terminal domain"/>
    <property type="match status" value="1"/>
</dbReference>
<dbReference type="InterPro" id="IPR029052">
    <property type="entry name" value="Metallo-depent_PP-like"/>
</dbReference>
<proteinExistence type="predicted"/>
<dbReference type="Pfam" id="PF02368">
    <property type="entry name" value="Big_2"/>
    <property type="match status" value="1"/>
</dbReference>
<dbReference type="Gene3D" id="3.60.21.10">
    <property type="match status" value="1"/>
</dbReference>
<protein>
    <submittedName>
        <fullName evidence="5">Multifunctional 2',3'-cyclic-nucleotide 2'-phosphodiesterase/5'-nucleotidase/3'-nucleotidase</fullName>
    </submittedName>
</protein>
<dbReference type="InterPro" id="IPR015919">
    <property type="entry name" value="Cadherin-like_sf"/>
</dbReference>
<dbReference type="Proteomes" id="UP000076796">
    <property type="component" value="Unassembled WGS sequence"/>
</dbReference>
<feature type="chain" id="PRO_5007843673" evidence="3">
    <location>
        <begin position="33"/>
        <end position="1704"/>
    </location>
</feature>
<dbReference type="InterPro" id="IPR004843">
    <property type="entry name" value="Calcineurin-like_PHP"/>
</dbReference>
<dbReference type="Gene3D" id="2.60.40.1080">
    <property type="match status" value="1"/>
</dbReference>
<dbReference type="InterPro" id="IPR008964">
    <property type="entry name" value="Invasin/intimin_cell_adhesion"/>
</dbReference>
<dbReference type="GO" id="GO:0016020">
    <property type="term" value="C:membrane"/>
    <property type="evidence" value="ECO:0007669"/>
    <property type="project" value="InterPro"/>
</dbReference>
<dbReference type="InterPro" id="IPR003343">
    <property type="entry name" value="Big_2"/>
</dbReference>
<dbReference type="Pfam" id="PF05345">
    <property type="entry name" value="He_PIG"/>
    <property type="match status" value="1"/>
</dbReference>
<dbReference type="GO" id="GO:0005509">
    <property type="term" value="F:calcium ion binding"/>
    <property type="evidence" value="ECO:0007669"/>
    <property type="project" value="InterPro"/>
</dbReference>
<evidence type="ECO:0000313" key="5">
    <source>
        <dbReference type="EMBL" id="KZS47275.1"/>
    </source>
</evidence>
<dbReference type="InterPro" id="IPR055188">
    <property type="entry name" value="Choice_anch_I"/>
</dbReference>
<evidence type="ECO:0000256" key="1">
    <source>
        <dbReference type="ARBA" id="ARBA00022729"/>
    </source>
</evidence>
<dbReference type="EMBL" id="LWMH01000001">
    <property type="protein sequence ID" value="KZS47275.1"/>
    <property type="molecule type" value="Genomic_DNA"/>
</dbReference>
<feature type="domain" description="SLH" evidence="4">
    <location>
        <begin position="1644"/>
        <end position="1704"/>
    </location>
</feature>
<dbReference type="Pfam" id="PF00395">
    <property type="entry name" value="SLH"/>
    <property type="match status" value="3"/>
</dbReference>
<evidence type="ECO:0000313" key="6">
    <source>
        <dbReference type="Proteomes" id="UP000076796"/>
    </source>
</evidence>
<dbReference type="PROSITE" id="PS00785">
    <property type="entry name" value="5_NUCLEOTIDASE_1"/>
    <property type="match status" value="1"/>
</dbReference>
<dbReference type="SUPFAM" id="SSF49313">
    <property type="entry name" value="Cadherin-like"/>
    <property type="match status" value="1"/>
</dbReference>
<dbReference type="InterPro" id="IPR001119">
    <property type="entry name" value="SLH_dom"/>
</dbReference>
<evidence type="ECO:0000256" key="2">
    <source>
        <dbReference type="SAM" id="MobiDB-lite"/>
    </source>
</evidence>
<dbReference type="Pfam" id="PF22494">
    <property type="entry name" value="choice_anch_I"/>
    <property type="match status" value="1"/>
</dbReference>
<dbReference type="RefSeq" id="WP_063478772.1">
    <property type="nucleotide sequence ID" value="NZ_CP147845.1"/>
</dbReference>
<dbReference type="GO" id="GO:0009166">
    <property type="term" value="P:nucleotide catabolic process"/>
    <property type="evidence" value="ECO:0007669"/>
    <property type="project" value="InterPro"/>
</dbReference>
<name>A0A163KJD0_9BACL</name>
<dbReference type="FunFam" id="3.90.780.10:FF:000015">
    <property type="entry name" value="Trifunctional nucleotide phosphoesterase protein YfkN"/>
    <property type="match status" value="1"/>
</dbReference>
<dbReference type="GO" id="GO:0016788">
    <property type="term" value="F:hydrolase activity, acting on ester bonds"/>
    <property type="evidence" value="ECO:0007669"/>
    <property type="project" value="InterPro"/>
</dbReference>
<comment type="caution">
    <text evidence="5">The sequence shown here is derived from an EMBL/GenBank/DDBJ whole genome shotgun (WGS) entry which is preliminary data.</text>
</comment>
<dbReference type="PANTHER" id="PTHR11575">
    <property type="entry name" value="5'-NUCLEOTIDASE-RELATED"/>
    <property type="match status" value="1"/>
</dbReference>
<dbReference type="SMART" id="SM00635">
    <property type="entry name" value="BID_2"/>
    <property type="match status" value="1"/>
</dbReference>
<dbReference type="NCBIfam" id="NF038117">
    <property type="entry name" value="choice_anch_I"/>
    <property type="match status" value="1"/>
</dbReference>
<dbReference type="Pfam" id="PF00149">
    <property type="entry name" value="Metallophos"/>
    <property type="match status" value="1"/>
</dbReference>
<dbReference type="SUPFAM" id="SSF50969">
    <property type="entry name" value="YVTN repeat-like/Quinoprotein amine dehydrogenase"/>
    <property type="match status" value="1"/>
</dbReference>
<evidence type="ECO:0000256" key="3">
    <source>
        <dbReference type="SAM" id="SignalP"/>
    </source>
</evidence>
<dbReference type="Pfam" id="PF02872">
    <property type="entry name" value="5_nucleotid_C"/>
    <property type="match status" value="1"/>
</dbReference>
<feature type="compositionally biased region" description="Gly residues" evidence="2">
    <location>
        <begin position="1267"/>
        <end position="1277"/>
    </location>
</feature>
<feature type="domain" description="SLH" evidence="4">
    <location>
        <begin position="1515"/>
        <end position="1578"/>
    </location>
</feature>
<feature type="domain" description="SLH" evidence="4">
    <location>
        <begin position="1579"/>
        <end position="1638"/>
    </location>
</feature>
<dbReference type="InterPro" id="IPR006644">
    <property type="entry name" value="Cadg"/>
</dbReference>
<reference evidence="5" key="1">
    <citation type="journal article" date="2016" name="Genome Announc.">
        <title>Draft genomes of two strains of Paenibacillus glucanolyticus with capability to degrade lignocellulose.</title>
        <authorList>
            <person name="Mathews S.L."/>
            <person name="Pawlak J."/>
            <person name="Grunden A.M."/>
        </authorList>
    </citation>
    <scope>NUCLEOTIDE SEQUENCE [LARGE SCALE GENOMIC DNA]</scope>
    <source>
        <strain evidence="5">SLM1</strain>
    </source>
</reference>